<dbReference type="SUPFAM" id="SSF49299">
    <property type="entry name" value="PKD domain"/>
    <property type="match status" value="2"/>
</dbReference>
<evidence type="ECO:0000256" key="5">
    <source>
        <dbReference type="SAM" id="SignalP"/>
    </source>
</evidence>
<sequence length="948" mass="98371">MSIRLTLLGRLRLPVLAALIAAAAVLALSAASAAPAHAATAPTTDIGHKDQSYADAYDVGGSITGTKPESKLWFNDGTWWSDMYSATLGVHRIYKLNRATETWSDAGTTLDSRPKTRSDILWDSATGKLYVASHSYTSQSSTTTTGTDGKLWRYSYNPISHTYSVDAGFPVNLGSAKTETLVIDRDTTGRLWATWTANLQVWVTHSTSAGDTSWVTPYVLPGSGTLNADDISSVVAFKGFIGIQWSAQDKTTTPYSGNEWFAVHKDGAGDTAADWSASTIPTGYSPDDHINLKADADGNVFIASKTSESTSTNPLIFLLKRTLTSTTTGAGTWTKAVFGTVADSNTRPIVVLDPTDDQAHVFATCPQPPYTSGQSGGDICEKVSPMSSLSLPAGQGTPVMRDHTSQDMNDVTSTKQPVSPTTGLVAMANDKTTKLYWHSDEPLGDGPPPTGPTASFTATPTSGTAPLVVQFTDTSTGSPTTHAWNFGDGTPVDTTANPQHTYSTPGTYDVTLSVSNANGSDSVTQSGLITVASGSTSGQTTFTDVADAPVKSTSATRNYGTDTSLRVRQGTSSTDTFYHSYLKFDVSGLGGTPTDAKLRLFVTDASPDGGRVFSVANTWAESTITWASAPAIGATSIGSAGTTTAGAWVEIDLGTAVTGNGTYSFALTNTSSNSAYYSSREGTNAPQLVVTAGGGSPPPPGQPTADFSATPTSGSAPLATTFTSLASSDVDGWTWDFGDGSPVSHAQNPAHSYTTPGTYDVTLTVSRSSDGATATSTKNGYITVSATPPPPSGTLTFTPTADAHVKSSSPSSNYGTATTLQIRQGDASNPVTYVTYLKFAVSGLNGAVPTSARLRLFVTDASTDGGSVFRVGDAWTETTLNWNNRPLLPATSVGTAGAVAAGAYVDIDLGSAITGDGTYSFAIASSSTNSAIYSSRETTNPPQLVLGT</sequence>
<dbReference type="Pfam" id="PF24517">
    <property type="entry name" value="CBM96"/>
    <property type="match status" value="2"/>
</dbReference>
<dbReference type="NCBIfam" id="NF033679">
    <property type="entry name" value="DNRLRE_dom"/>
    <property type="match status" value="2"/>
</dbReference>
<keyword evidence="8" id="KW-1185">Reference proteome</keyword>
<keyword evidence="2" id="KW-0964">Secreted</keyword>
<feature type="region of interest" description="Disordered" evidence="4">
    <location>
        <begin position="439"/>
        <end position="503"/>
    </location>
</feature>
<organism evidence="7 8">
    <name type="scientific">Baekduia soli</name>
    <dbReference type="NCBI Taxonomy" id="496014"/>
    <lineage>
        <taxon>Bacteria</taxon>
        <taxon>Bacillati</taxon>
        <taxon>Actinomycetota</taxon>
        <taxon>Thermoleophilia</taxon>
        <taxon>Solirubrobacterales</taxon>
        <taxon>Baekduiaceae</taxon>
        <taxon>Baekduia</taxon>
    </lineage>
</organism>
<keyword evidence="3 5" id="KW-0732">Signal</keyword>
<dbReference type="GO" id="GO:0005576">
    <property type="term" value="C:extracellular region"/>
    <property type="evidence" value="ECO:0007669"/>
    <property type="project" value="UniProtKB-SubCell"/>
</dbReference>
<feature type="signal peptide" evidence="5">
    <location>
        <begin position="1"/>
        <end position="38"/>
    </location>
</feature>
<accession>A0A5B8U834</accession>
<dbReference type="RefSeq" id="WP_146921430.1">
    <property type="nucleotide sequence ID" value="NZ_CP042430.1"/>
</dbReference>
<feature type="compositionally biased region" description="Polar residues" evidence="4">
    <location>
        <begin position="471"/>
        <end position="483"/>
    </location>
</feature>
<dbReference type="KEGG" id="bsol:FSW04_17085"/>
<evidence type="ECO:0000256" key="4">
    <source>
        <dbReference type="SAM" id="MobiDB-lite"/>
    </source>
</evidence>
<feature type="region of interest" description="Disordered" evidence="4">
    <location>
        <begin position="692"/>
        <end position="713"/>
    </location>
</feature>
<name>A0A5B8U834_9ACTN</name>
<dbReference type="PANTHER" id="PTHR36842">
    <property type="entry name" value="PROTEIN TOLB HOMOLOG"/>
    <property type="match status" value="1"/>
</dbReference>
<dbReference type="InterPro" id="IPR035986">
    <property type="entry name" value="PKD_dom_sf"/>
</dbReference>
<dbReference type="Pfam" id="PF18911">
    <property type="entry name" value="PKD_4"/>
    <property type="match status" value="2"/>
</dbReference>
<evidence type="ECO:0000256" key="2">
    <source>
        <dbReference type="ARBA" id="ARBA00022525"/>
    </source>
</evidence>
<protein>
    <submittedName>
        <fullName evidence="7">DNRLRE domain-containing protein</fullName>
    </submittedName>
</protein>
<feature type="compositionally biased region" description="Polar residues" evidence="4">
    <location>
        <begin position="454"/>
        <end position="464"/>
    </location>
</feature>
<dbReference type="PANTHER" id="PTHR36842:SF1">
    <property type="entry name" value="PROTEIN TOLB"/>
    <property type="match status" value="1"/>
</dbReference>
<dbReference type="AlphaFoldDB" id="A0A5B8U834"/>
<dbReference type="InterPro" id="IPR000601">
    <property type="entry name" value="PKD_dom"/>
</dbReference>
<dbReference type="CDD" id="cd00146">
    <property type="entry name" value="PKD"/>
    <property type="match status" value="2"/>
</dbReference>
<dbReference type="PROSITE" id="PS50093">
    <property type="entry name" value="PKD"/>
    <property type="match status" value="2"/>
</dbReference>
<dbReference type="InterPro" id="IPR055372">
    <property type="entry name" value="CBM96"/>
</dbReference>
<feature type="domain" description="PKD" evidence="6">
    <location>
        <begin position="452"/>
        <end position="536"/>
    </location>
</feature>
<dbReference type="InterPro" id="IPR022409">
    <property type="entry name" value="PKD/Chitinase_dom"/>
</dbReference>
<evidence type="ECO:0000313" key="7">
    <source>
        <dbReference type="EMBL" id="QEC49121.1"/>
    </source>
</evidence>
<dbReference type="GO" id="GO:0005975">
    <property type="term" value="P:carbohydrate metabolic process"/>
    <property type="evidence" value="ECO:0007669"/>
    <property type="project" value="UniProtKB-ARBA"/>
</dbReference>
<comment type="subcellular location">
    <subcellularLocation>
        <location evidence="1">Secreted</location>
    </subcellularLocation>
</comment>
<dbReference type="Gene3D" id="2.60.40.10">
    <property type="entry name" value="Immunoglobulins"/>
    <property type="match status" value="2"/>
</dbReference>
<feature type="chain" id="PRO_5022671745" evidence="5">
    <location>
        <begin position="39"/>
        <end position="948"/>
    </location>
</feature>
<dbReference type="SMART" id="SM00089">
    <property type="entry name" value="PKD"/>
    <property type="match status" value="2"/>
</dbReference>
<evidence type="ECO:0000256" key="1">
    <source>
        <dbReference type="ARBA" id="ARBA00004613"/>
    </source>
</evidence>
<evidence type="ECO:0000313" key="8">
    <source>
        <dbReference type="Proteomes" id="UP000321805"/>
    </source>
</evidence>
<dbReference type="EMBL" id="CP042430">
    <property type="protein sequence ID" value="QEC49121.1"/>
    <property type="molecule type" value="Genomic_DNA"/>
</dbReference>
<feature type="domain" description="PKD" evidence="6">
    <location>
        <begin position="703"/>
        <end position="777"/>
    </location>
</feature>
<evidence type="ECO:0000256" key="3">
    <source>
        <dbReference type="ARBA" id="ARBA00022729"/>
    </source>
</evidence>
<gene>
    <name evidence="7" type="ORF">FSW04_17085</name>
</gene>
<dbReference type="OrthoDB" id="8696437at2"/>
<feature type="compositionally biased region" description="Polar residues" evidence="4">
    <location>
        <begin position="492"/>
        <end position="503"/>
    </location>
</feature>
<dbReference type="InterPro" id="IPR013783">
    <property type="entry name" value="Ig-like_fold"/>
</dbReference>
<proteinExistence type="predicted"/>
<evidence type="ECO:0000259" key="6">
    <source>
        <dbReference type="PROSITE" id="PS50093"/>
    </source>
</evidence>
<dbReference type="Proteomes" id="UP000321805">
    <property type="component" value="Chromosome"/>
</dbReference>
<dbReference type="FunFam" id="2.60.40.10:FF:000270">
    <property type="entry name" value="Cell surface protein"/>
    <property type="match status" value="2"/>
</dbReference>
<reference evidence="7 8" key="1">
    <citation type="journal article" date="2018" name="J. Microbiol.">
        <title>Baekduia soli gen. nov., sp. nov., a novel bacterium isolated from the soil of Baekdu Mountain and proposal of a novel family name, Baekduiaceae fam. nov.</title>
        <authorList>
            <person name="An D.S."/>
            <person name="Siddiqi M.Z."/>
            <person name="Kim K.H."/>
            <person name="Yu H.S."/>
            <person name="Im W.T."/>
        </authorList>
    </citation>
    <scope>NUCLEOTIDE SEQUENCE [LARGE SCALE GENOMIC DNA]</scope>
    <source>
        <strain evidence="7 8">BR7-21</strain>
    </source>
</reference>